<evidence type="ECO:0000256" key="4">
    <source>
        <dbReference type="ARBA" id="ARBA00023004"/>
    </source>
</evidence>
<dbReference type="SUPFAM" id="SSF54862">
    <property type="entry name" value="4Fe-4S ferredoxins"/>
    <property type="match status" value="1"/>
</dbReference>
<proteinExistence type="inferred from homology"/>
<dbReference type="InterPro" id="IPR037225">
    <property type="entry name" value="Nuo51_FMN-bd_sf"/>
</dbReference>
<evidence type="ECO:0000259" key="8">
    <source>
        <dbReference type="PROSITE" id="PS51379"/>
    </source>
</evidence>
<dbReference type="Gene3D" id="6.10.250.1450">
    <property type="match status" value="1"/>
</dbReference>
<dbReference type="Gene3D" id="1.10.10.1590">
    <property type="entry name" value="NADH-quinone oxidoreductase subunit E"/>
    <property type="match status" value="1"/>
</dbReference>
<dbReference type="Pfam" id="PF10589">
    <property type="entry name" value="NADH_4Fe-4S"/>
    <property type="match status" value="1"/>
</dbReference>
<evidence type="ECO:0000256" key="3">
    <source>
        <dbReference type="ARBA" id="ARBA00022723"/>
    </source>
</evidence>
<dbReference type="InterPro" id="IPR019575">
    <property type="entry name" value="Nuop51_4Fe4S-bd"/>
</dbReference>
<dbReference type="SUPFAM" id="SSF142019">
    <property type="entry name" value="Nqo1 FMN-binding domain-like"/>
    <property type="match status" value="1"/>
</dbReference>
<keyword evidence="3" id="KW-0479">Metal-binding</keyword>
<dbReference type="EC" id="1.12.1.3" evidence="9"/>
<dbReference type="SUPFAM" id="SSF142984">
    <property type="entry name" value="Nqo1 middle domain-like"/>
    <property type="match status" value="1"/>
</dbReference>
<dbReference type="EMBL" id="SJPO01000006">
    <property type="protein sequence ID" value="TWT76160.1"/>
    <property type="molecule type" value="Genomic_DNA"/>
</dbReference>
<dbReference type="Pfam" id="PF01257">
    <property type="entry name" value="2Fe-2S_thioredx"/>
    <property type="match status" value="1"/>
</dbReference>
<evidence type="ECO:0000256" key="1">
    <source>
        <dbReference type="ARBA" id="ARBA00007523"/>
    </source>
</evidence>
<organism evidence="9 10">
    <name type="scientific">Posidoniimonas polymericola</name>
    <dbReference type="NCBI Taxonomy" id="2528002"/>
    <lineage>
        <taxon>Bacteria</taxon>
        <taxon>Pseudomonadati</taxon>
        <taxon>Planctomycetota</taxon>
        <taxon>Planctomycetia</taxon>
        <taxon>Pirellulales</taxon>
        <taxon>Lacipirellulaceae</taxon>
        <taxon>Posidoniimonas</taxon>
    </lineage>
</organism>
<dbReference type="CDD" id="cd03064">
    <property type="entry name" value="TRX_Fd_NuoE"/>
    <property type="match status" value="1"/>
</dbReference>
<dbReference type="Gene3D" id="1.20.1440.230">
    <property type="entry name" value="NADH-ubiquinone oxidoreductase 51kDa subunit, iron-sulphur binding domain"/>
    <property type="match status" value="1"/>
</dbReference>
<dbReference type="InterPro" id="IPR017896">
    <property type="entry name" value="4Fe4S_Fe-S-bd"/>
</dbReference>
<dbReference type="Gene3D" id="3.40.50.11540">
    <property type="entry name" value="NADH-ubiquinone oxidoreductase 51kDa subunit"/>
    <property type="match status" value="1"/>
</dbReference>
<evidence type="ECO:0000313" key="9">
    <source>
        <dbReference type="EMBL" id="TWT76160.1"/>
    </source>
</evidence>
<dbReference type="InterPro" id="IPR017900">
    <property type="entry name" value="4Fe4S_Fe_S_CS"/>
</dbReference>
<dbReference type="GO" id="GO:0050583">
    <property type="term" value="F:hydrogen dehydrogenase (NADP+) activity"/>
    <property type="evidence" value="ECO:0007669"/>
    <property type="project" value="UniProtKB-EC"/>
</dbReference>
<dbReference type="InterPro" id="IPR011538">
    <property type="entry name" value="Nuo51_FMN-bd"/>
</dbReference>
<evidence type="ECO:0000256" key="6">
    <source>
        <dbReference type="SAM" id="MobiDB-lite"/>
    </source>
</evidence>
<keyword evidence="10" id="KW-1185">Reference proteome</keyword>
<comment type="similarity">
    <text evidence="1">Belongs to the complex I 51 kDa subunit family.</text>
</comment>
<dbReference type="FunFam" id="1.20.1440.230:FF:000001">
    <property type="entry name" value="Mitochondrial NADH dehydrogenase flavoprotein 1"/>
    <property type="match status" value="1"/>
</dbReference>
<feature type="domain" description="4Fe-4S ferredoxin-type" evidence="8">
    <location>
        <begin position="781"/>
        <end position="810"/>
    </location>
</feature>
<feature type="region of interest" description="Disordered" evidence="6">
    <location>
        <begin position="105"/>
        <end position="142"/>
    </location>
</feature>
<dbReference type="InterPro" id="IPR037207">
    <property type="entry name" value="Nuop51_4Fe4S-bd_sf"/>
</dbReference>
<keyword evidence="7" id="KW-0812">Transmembrane</keyword>
<dbReference type="Proteomes" id="UP000318478">
    <property type="component" value="Unassembled WGS sequence"/>
</dbReference>
<evidence type="ECO:0000256" key="7">
    <source>
        <dbReference type="SAM" id="Phobius"/>
    </source>
</evidence>
<dbReference type="InterPro" id="IPR042128">
    <property type="entry name" value="NuoE_dom"/>
</dbReference>
<protein>
    <submittedName>
        <fullName evidence="9">NADP-reducing hydrogenase subunit HndC</fullName>
        <ecNumber evidence="9">1.12.1.3</ecNumber>
    </submittedName>
</protein>
<dbReference type="Pfam" id="PF01512">
    <property type="entry name" value="Complex1_51K"/>
    <property type="match status" value="1"/>
</dbReference>
<dbReference type="Gene3D" id="3.40.30.10">
    <property type="entry name" value="Glutaredoxin"/>
    <property type="match status" value="1"/>
</dbReference>
<dbReference type="InterPro" id="IPR041921">
    <property type="entry name" value="NuoE_N"/>
</dbReference>
<dbReference type="PROSITE" id="PS51379">
    <property type="entry name" value="4FE4S_FER_2"/>
    <property type="match status" value="2"/>
</dbReference>
<reference evidence="9 10" key="1">
    <citation type="submission" date="2019-02" db="EMBL/GenBank/DDBJ databases">
        <title>Deep-cultivation of Planctomycetes and their phenomic and genomic characterization uncovers novel biology.</title>
        <authorList>
            <person name="Wiegand S."/>
            <person name="Jogler M."/>
            <person name="Boedeker C."/>
            <person name="Pinto D."/>
            <person name="Vollmers J."/>
            <person name="Rivas-Marin E."/>
            <person name="Kohn T."/>
            <person name="Peeters S.H."/>
            <person name="Heuer A."/>
            <person name="Rast P."/>
            <person name="Oberbeckmann S."/>
            <person name="Bunk B."/>
            <person name="Jeske O."/>
            <person name="Meyerdierks A."/>
            <person name="Storesund J.E."/>
            <person name="Kallscheuer N."/>
            <person name="Luecker S."/>
            <person name="Lage O.M."/>
            <person name="Pohl T."/>
            <person name="Merkel B.J."/>
            <person name="Hornburger P."/>
            <person name="Mueller R.-W."/>
            <person name="Bruemmer F."/>
            <person name="Labrenz M."/>
            <person name="Spormann A.M."/>
            <person name="Op Den Camp H."/>
            <person name="Overmann J."/>
            <person name="Amann R."/>
            <person name="Jetten M.S.M."/>
            <person name="Mascher T."/>
            <person name="Medema M.H."/>
            <person name="Devos D.P."/>
            <person name="Kaster A.-K."/>
            <person name="Ovreas L."/>
            <person name="Rohde M."/>
            <person name="Galperin M.Y."/>
            <person name="Jogler C."/>
        </authorList>
    </citation>
    <scope>NUCLEOTIDE SEQUENCE [LARGE SCALE GENOMIC DNA]</scope>
    <source>
        <strain evidence="9 10">Pla123a</strain>
    </source>
</reference>
<name>A0A5C5YMU8_9BACT</name>
<dbReference type="Gene3D" id="3.30.70.20">
    <property type="match status" value="1"/>
</dbReference>
<feature type="transmembrane region" description="Helical" evidence="7">
    <location>
        <begin position="82"/>
        <end position="98"/>
    </location>
</feature>
<gene>
    <name evidence="9" type="primary">hndC</name>
    <name evidence="9" type="ORF">Pla123a_29490</name>
</gene>
<dbReference type="PANTHER" id="PTHR43578:SF3">
    <property type="entry name" value="NADH-QUINONE OXIDOREDUCTASE SUBUNIT F"/>
    <property type="match status" value="1"/>
</dbReference>
<comment type="caution">
    <text evidence="9">The sequence shown here is derived from an EMBL/GenBank/DDBJ whole genome shotgun (WGS) entry which is preliminary data.</text>
</comment>
<dbReference type="AlphaFoldDB" id="A0A5C5YMU8"/>
<dbReference type="Gene3D" id="3.10.20.600">
    <property type="match status" value="1"/>
</dbReference>
<sequence>MSLPRSELRRVSALAAVVALVVCVGCLLTDHLRWATHRTTEVQALSEAEAAAQQDAASAPALERLVERQTSQSLRLRNRERVLGITAVAAAALLVVATRRPAGTKPPLPATLDRCMPRAPVEPLSDPAETPVDPNRGDDQTAPEVDLIPLREIVDRVGREAHRLIPLLHAVQAEYRYLPPAALDELCYLTEVTPTQLAGVASFYARFRTKPCGKHLVEVCRGTACHVAGADRVLEELKRGLGIAPGDDTDPTGQATVETVGCMGCCNLAPAVSQHGELVANVSVEDLPEIIAHCLDKSKRRSGGYRPFRKKTAAPIESGTPLLEGPSGLPNVVTAGWRAGAHSTLEDYERSGGFAALARCVSALSPEEIIDQIEQSGLRGRGGGGFPTARKWRVVSQQSGEKYVVANGDEGDPGAYMDRSIMESAPAGVLEGMLIAARAIGANRGVVYVRNEYPVAVQRMRETVDQMRSKGYLGKGILGSSLEFDVEVVEGAGAFICGEETALIESVMGRRGTPRSKPPYPAESGLWGRPTLVNNVESLACVPWILRHGASSFAALGTESSKGTKVFSLAGKVRRGGLVEAPMGVTIRQLIEEYGGGVAVGRRFKAVQIGGPSGGCLPAELSDIPIDYDALRQQGAIMGSGGLVVLDDTDCMVDVARYFLEFTQQESCGHCTFCRVGTRKLLDLLERLCAGKGTRRDLSEIESLAVSVAHGSLCGLGKTAPNPVLTTFRHFRDEYEAHLEGRCPAGRCKSLISYHVTQDCVGCTLCAQHCPVAAIEPTPYRQHVIDLDRCTRCDACRTTCPEQAIVTTSPASPRRRKTQPNAA</sequence>
<dbReference type="PANTHER" id="PTHR43578">
    <property type="entry name" value="NADH-QUINONE OXIDOREDUCTASE SUBUNIT F"/>
    <property type="match status" value="1"/>
</dbReference>
<keyword evidence="7" id="KW-1133">Transmembrane helix</keyword>
<evidence type="ECO:0000256" key="2">
    <source>
        <dbReference type="ARBA" id="ARBA00022485"/>
    </source>
</evidence>
<keyword evidence="5" id="KW-0411">Iron-sulfur</keyword>
<dbReference type="InterPro" id="IPR036249">
    <property type="entry name" value="Thioredoxin-like_sf"/>
</dbReference>
<feature type="domain" description="4Fe-4S ferredoxin-type" evidence="8">
    <location>
        <begin position="752"/>
        <end position="780"/>
    </location>
</feature>
<dbReference type="Pfam" id="PF12838">
    <property type="entry name" value="Fer4_7"/>
    <property type="match status" value="1"/>
</dbReference>
<keyword evidence="9" id="KW-0560">Oxidoreductase</keyword>
<dbReference type="GO" id="GO:0046872">
    <property type="term" value="F:metal ion binding"/>
    <property type="evidence" value="ECO:0007669"/>
    <property type="project" value="UniProtKB-KW"/>
</dbReference>
<evidence type="ECO:0000256" key="5">
    <source>
        <dbReference type="ARBA" id="ARBA00023014"/>
    </source>
</evidence>
<feature type="transmembrane region" description="Helical" evidence="7">
    <location>
        <begin position="12"/>
        <end position="29"/>
    </location>
</feature>
<dbReference type="FunFam" id="3.40.50.11540:FF:000001">
    <property type="entry name" value="NADH dehydrogenase [ubiquinone] flavoprotein 1, mitochondrial"/>
    <property type="match status" value="1"/>
</dbReference>
<dbReference type="SUPFAM" id="SSF140490">
    <property type="entry name" value="Nqo1C-terminal domain-like"/>
    <property type="match status" value="1"/>
</dbReference>
<accession>A0A5C5YMU8</accession>
<keyword evidence="2" id="KW-0004">4Fe-4S</keyword>
<keyword evidence="4" id="KW-0408">Iron</keyword>
<evidence type="ECO:0000313" key="10">
    <source>
        <dbReference type="Proteomes" id="UP000318478"/>
    </source>
</evidence>
<dbReference type="GO" id="GO:0051539">
    <property type="term" value="F:4 iron, 4 sulfur cluster binding"/>
    <property type="evidence" value="ECO:0007669"/>
    <property type="project" value="UniProtKB-KW"/>
</dbReference>
<keyword evidence="7" id="KW-0472">Membrane</keyword>
<dbReference type="SMART" id="SM00928">
    <property type="entry name" value="NADH_4Fe-4S"/>
    <property type="match status" value="1"/>
</dbReference>
<dbReference type="SUPFAM" id="SSF52833">
    <property type="entry name" value="Thioredoxin-like"/>
    <property type="match status" value="1"/>
</dbReference>
<dbReference type="PROSITE" id="PS00198">
    <property type="entry name" value="4FE4S_FER_1"/>
    <property type="match status" value="1"/>
</dbReference>